<organism evidence="2 3">
    <name type="scientific">Emergomyces pasteurianus Ep9510</name>
    <dbReference type="NCBI Taxonomy" id="1447872"/>
    <lineage>
        <taxon>Eukaryota</taxon>
        <taxon>Fungi</taxon>
        <taxon>Dikarya</taxon>
        <taxon>Ascomycota</taxon>
        <taxon>Pezizomycotina</taxon>
        <taxon>Eurotiomycetes</taxon>
        <taxon>Eurotiomycetidae</taxon>
        <taxon>Onygenales</taxon>
        <taxon>Ajellomycetaceae</taxon>
        <taxon>Emergomyces</taxon>
    </lineage>
</organism>
<evidence type="ECO:0000256" key="1">
    <source>
        <dbReference type="SAM" id="MobiDB-lite"/>
    </source>
</evidence>
<dbReference type="STRING" id="1447872.A0A1J9Q1E5"/>
<feature type="compositionally biased region" description="Polar residues" evidence="1">
    <location>
        <begin position="13"/>
        <end position="38"/>
    </location>
</feature>
<proteinExistence type="predicted"/>
<keyword evidence="3" id="KW-1185">Reference proteome</keyword>
<dbReference type="EMBL" id="LGRN01001143">
    <property type="protein sequence ID" value="OJD09772.1"/>
    <property type="molecule type" value="Genomic_DNA"/>
</dbReference>
<comment type="caution">
    <text evidence="2">The sequence shown here is derived from an EMBL/GenBank/DDBJ whole genome shotgun (WGS) entry which is preliminary data.</text>
</comment>
<dbReference type="OrthoDB" id="4187428at2759"/>
<dbReference type="Proteomes" id="UP000182235">
    <property type="component" value="Unassembled WGS sequence"/>
</dbReference>
<reference evidence="2 3" key="1">
    <citation type="submission" date="2015-07" db="EMBL/GenBank/DDBJ databases">
        <title>Emmonsia species relationships and genome sequence.</title>
        <authorList>
            <consortium name="The Broad Institute Genomics Platform"/>
            <person name="Cuomo C.A."/>
            <person name="Munoz J.F."/>
            <person name="Imamovic A."/>
            <person name="Priest M.E."/>
            <person name="Young S."/>
            <person name="Clay O.K."/>
            <person name="McEwen J.G."/>
        </authorList>
    </citation>
    <scope>NUCLEOTIDE SEQUENCE [LARGE SCALE GENOMIC DNA]</scope>
    <source>
        <strain evidence="2 3">UAMH 9510</strain>
    </source>
</reference>
<feature type="region of interest" description="Disordered" evidence="1">
    <location>
        <begin position="85"/>
        <end position="129"/>
    </location>
</feature>
<evidence type="ECO:0000313" key="2">
    <source>
        <dbReference type="EMBL" id="OJD09772.1"/>
    </source>
</evidence>
<dbReference type="VEuPathDB" id="FungiDB:AJ78_08936"/>
<gene>
    <name evidence="2" type="ORF">AJ78_08936</name>
</gene>
<feature type="compositionally biased region" description="Basic and acidic residues" evidence="1">
    <location>
        <begin position="90"/>
        <end position="101"/>
    </location>
</feature>
<feature type="compositionally biased region" description="Basic and acidic residues" evidence="1">
    <location>
        <begin position="1"/>
        <end position="11"/>
    </location>
</feature>
<protein>
    <submittedName>
        <fullName evidence="2">Uncharacterized protein</fullName>
    </submittedName>
</protein>
<evidence type="ECO:0000313" key="3">
    <source>
        <dbReference type="Proteomes" id="UP000182235"/>
    </source>
</evidence>
<dbReference type="AlphaFoldDB" id="A0A1J9Q1E5"/>
<accession>A0A1J9Q1E5</accession>
<feature type="region of interest" description="Disordered" evidence="1">
    <location>
        <begin position="1"/>
        <end position="44"/>
    </location>
</feature>
<name>A0A1J9Q1E5_9EURO</name>
<sequence length="187" mass="22007">MVTTRSEREYASQDESSANSPEPQPHASTVETSESNAARLQELQKQIREREQRLAILAAQQRINELDSQLREGSRALSQSVHELITSEGITEHSEHAESRTERRKRRRNARDDSDDSDDESPPKLEIKEHYKGKNMLDFKDFKDRLLTIFARHYRYYRTEPRNFRSQSTHFLHLRLLIITTTLICRN</sequence>